<dbReference type="Proteomes" id="UP000055060">
    <property type="component" value="Unassembled WGS sequence"/>
</dbReference>
<feature type="transmembrane region" description="Helical" evidence="1">
    <location>
        <begin position="350"/>
        <end position="367"/>
    </location>
</feature>
<reference evidence="2" key="1">
    <citation type="submission" date="2015-07" db="EMBL/GenBank/DDBJ databases">
        <title>Draft Genome Sequences of Anaerolinea thermolimosa IMO-1, Bellilinea caldifistulae GOMI-1, Leptolinea tardivitalis YMTK-2, Levilinea saccharolytica KIBI-1,Longilinea arvoryzae KOME-1, Previously Described as Members of the Anaerolineaceae (Chloroflexi).</title>
        <authorList>
            <person name="Sekiguchi Y."/>
            <person name="Ohashi A."/>
            <person name="Matsuura N."/>
            <person name="Tourlousse M.D."/>
        </authorList>
    </citation>
    <scope>NUCLEOTIDE SEQUENCE [LARGE SCALE GENOMIC DNA]</scope>
    <source>
        <strain evidence="2">KOME-1</strain>
    </source>
</reference>
<accession>A0A0S7BDR6</accession>
<gene>
    <name evidence="2" type="ORF">LARV_00656</name>
</gene>
<feature type="transmembrane region" description="Helical" evidence="1">
    <location>
        <begin position="193"/>
        <end position="219"/>
    </location>
</feature>
<sequence>MNARRLTFQKALPFIITFLVGLWLVVLRPLGLDLSRLPGDLGDGRFNNYVLEHFYRWLCGLEPDYWNAPFFAPYPNTIAFSDNLLGSAPFYALLRGLGLDRESAFQGWYLLSFALNYAAAAGVLARVKFKPVSAALGAFFFTFGLPVLAQEGHAQLAFRFAIPIAAYLLWKFFQQPRLSTLAGVAFWTAWQLYLSIYLGILLGMFLLALLAVLICLYLAGRRRGIAWSLPERLRQAWRAARPREKAAAVLLFGGAVLAAGLLMLPYFQVTRLYYFSRPWNEVTETLPRWQSYLLAQNSLVWEWVTRGGSFLKPYLTDFSLLNEHQLFPGFALVISLLAGPFLLKRNRRLVVAFLGAAMVLVIVTFYYNGFSLYRFIWSLPGMGSLRSLTRVQLVLMFPLSVYLAGVLDGLEKPPLFTPRWGNAALALFAVLLIGESALYTHSTISKAEAQARLTALRAQIPDSVPQDPVLLLVSRSDEPAYQSELDAMLLAQELGWKTMNGYSGNVPTGYRSAESCSQLTARIEGYMKFAGISDPEFERNFIRRVVPLGFNDCNLDEWLR</sequence>
<keyword evidence="1" id="KW-0812">Transmembrane</keyword>
<evidence type="ECO:0000313" key="3">
    <source>
        <dbReference type="Proteomes" id="UP000055060"/>
    </source>
</evidence>
<dbReference type="RefSeq" id="WP_152031678.1">
    <property type="nucleotide sequence ID" value="NZ_DF967972.1"/>
</dbReference>
<feature type="transmembrane region" description="Helical" evidence="1">
    <location>
        <begin position="326"/>
        <end position="343"/>
    </location>
</feature>
<feature type="transmembrane region" description="Helical" evidence="1">
    <location>
        <begin position="131"/>
        <end position="149"/>
    </location>
</feature>
<feature type="transmembrane region" description="Helical" evidence="1">
    <location>
        <begin position="106"/>
        <end position="125"/>
    </location>
</feature>
<dbReference type="AlphaFoldDB" id="A0A0S7BDR6"/>
<dbReference type="OrthoDB" id="134977at2"/>
<proteinExistence type="predicted"/>
<protein>
    <recommendedName>
        <fullName evidence="4">YfhO family protein</fullName>
    </recommendedName>
</protein>
<evidence type="ECO:0000256" key="1">
    <source>
        <dbReference type="SAM" id="Phobius"/>
    </source>
</evidence>
<evidence type="ECO:0000313" key="2">
    <source>
        <dbReference type="EMBL" id="GAP12916.1"/>
    </source>
</evidence>
<keyword evidence="3" id="KW-1185">Reference proteome</keyword>
<evidence type="ECO:0008006" key="4">
    <source>
        <dbReference type="Google" id="ProtNLM"/>
    </source>
</evidence>
<keyword evidence="1" id="KW-0472">Membrane</keyword>
<keyword evidence="1" id="KW-1133">Transmembrane helix</keyword>
<feature type="transmembrane region" description="Helical" evidence="1">
    <location>
        <begin position="246"/>
        <end position="267"/>
    </location>
</feature>
<dbReference type="EMBL" id="DF967972">
    <property type="protein sequence ID" value="GAP12916.1"/>
    <property type="molecule type" value="Genomic_DNA"/>
</dbReference>
<feature type="transmembrane region" description="Helical" evidence="1">
    <location>
        <begin position="12"/>
        <end position="31"/>
    </location>
</feature>
<organism evidence="2">
    <name type="scientific">Longilinea arvoryzae</name>
    <dbReference type="NCBI Taxonomy" id="360412"/>
    <lineage>
        <taxon>Bacteria</taxon>
        <taxon>Bacillati</taxon>
        <taxon>Chloroflexota</taxon>
        <taxon>Anaerolineae</taxon>
        <taxon>Anaerolineales</taxon>
        <taxon>Anaerolineaceae</taxon>
        <taxon>Longilinea</taxon>
    </lineage>
</organism>
<name>A0A0S7BDR6_9CHLR</name>